<feature type="compositionally biased region" description="Low complexity" evidence="1">
    <location>
        <begin position="97"/>
        <end position="113"/>
    </location>
</feature>
<feature type="region of interest" description="Disordered" evidence="1">
    <location>
        <begin position="92"/>
        <end position="113"/>
    </location>
</feature>
<gene>
    <name evidence="2" type="ORF">GOC77_14305</name>
</gene>
<dbReference type="Proteomes" id="UP000641625">
    <property type="component" value="Unassembled WGS sequence"/>
</dbReference>
<dbReference type="EMBL" id="WOWA01000009">
    <property type="protein sequence ID" value="NLV14433.1"/>
    <property type="molecule type" value="Genomic_DNA"/>
</dbReference>
<reference evidence="2" key="1">
    <citation type="submission" date="2019-12" db="EMBL/GenBank/DDBJ databases">
        <title>Whole genome sequencing of Haloarcula argentinensis strain pws5.</title>
        <authorList>
            <person name="Verma D.K."/>
            <person name="Gopal K."/>
            <person name="Prasad E.S."/>
        </authorList>
    </citation>
    <scope>NUCLEOTIDE SEQUENCE</scope>
    <source>
        <strain evidence="2">Pws5</strain>
    </source>
</reference>
<proteinExistence type="predicted"/>
<evidence type="ECO:0000313" key="3">
    <source>
        <dbReference type="Proteomes" id="UP000641625"/>
    </source>
</evidence>
<organism evidence="2 3">
    <name type="scientific">Haloarcula argentinensis</name>
    <dbReference type="NCBI Taxonomy" id="43776"/>
    <lineage>
        <taxon>Archaea</taxon>
        <taxon>Methanobacteriati</taxon>
        <taxon>Methanobacteriota</taxon>
        <taxon>Stenosarchaea group</taxon>
        <taxon>Halobacteria</taxon>
        <taxon>Halobacteriales</taxon>
        <taxon>Haloarculaceae</taxon>
        <taxon>Haloarcula</taxon>
    </lineage>
</organism>
<protein>
    <submittedName>
        <fullName evidence="2">Uncharacterized protein</fullName>
    </submittedName>
</protein>
<evidence type="ECO:0000256" key="1">
    <source>
        <dbReference type="SAM" id="MobiDB-lite"/>
    </source>
</evidence>
<dbReference type="AlphaFoldDB" id="A0A847UF67"/>
<comment type="caution">
    <text evidence="2">The sequence shown here is derived from an EMBL/GenBank/DDBJ whole genome shotgun (WGS) entry which is preliminary data.</text>
</comment>
<evidence type="ECO:0000313" key="2">
    <source>
        <dbReference type="EMBL" id="NLV14433.1"/>
    </source>
</evidence>
<name>A0A847UF67_HALAR</name>
<accession>A0A847UF67</accession>
<sequence length="113" mass="12449">MSLADNPDPENLTNADKPAVVDVDGVGNVYVVSAKVRENGWLWLKQWDGQTFKLPPHRVNAVQRIRKERYGVADNSGMKAQRIADEDLRRQAREMTAETADADGAGEAVVGDD</sequence>
<dbReference type="RefSeq" id="WP_170097862.1">
    <property type="nucleotide sequence ID" value="NZ_WOWA01000009.1"/>
</dbReference>